<evidence type="ECO:0000313" key="8">
    <source>
        <dbReference type="Proteomes" id="UP000218968"/>
    </source>
</evidence>
<feature type="transmembrane region" description="Helical" evidence="6">
    <location>
        <begin position="218"/>
        <end position="239"/>
    </location>
</feature>
<dbReference type="OrthoDB" id="6079986at2"/>
<dbReference type="PANTHER" id="PTHR23427">
    <property type="entry name" value="SURFEIT LOCUS PROTEIN"/>
    <property type="match status" value="1"/>
</dbReference>
<evidence type="ECO:0000256" key="3">
    <source>
        <dbReference type="ARBA" id="ARBA00022692"/>
    </source>
</evidence>
<dbReference type="InterPro" id="IPR002994">
    <property type="entry name" value="Surf1/Shy1"/>
</dbReference>
<dbReference type="InterPro" id="IPR045214">
    <property type="entry name" value="Surf1/Surf4"/>
</dbReference>
<keyword evidence="4 6" id="KW-1133">Transmembrane helix</keyword>
<sequence length="247" mass="27680">MVKEDSNAAARPLVRWVLLVFLLAATAGFIALGLWQVDRLQWKRDLIARVESRVHAAPEPLPASSTWGTINAGEDEYRRVTARGRLLHTQEVAVYATTEHGPGYWIMTPLVTGDGTVWINRGYVDNAHRARDSRARHDESEIVSVTGLLRMPDRAGLFLRDNVPDEDRWYVRAPDELSAARAVVGPVAPFFIDAQDRIDTGNWPVPGMTMLQFRNSHLSYALTWFGMALLGLLAVGFVVRSEFARRS</sequence>
<evidence type="ECO:0000256" key="5">
    <source>
        <dbReference type="ARBA" id="ARBA00023136"/>
    </source>
</evidence>
<protein>
    <recommendedName>
        <fullName evidence="6">SURF1-like protein</fullName>
    </recommendedName>
</protein>
<dbReference type="GO" id="GO:0005886">
    <property type="term" value="C:plasma membrane"/>
    <property type="evidence" value="ECO:0007669"/>
    <property type="project" value="UniProtKB-SubCell"/>
</dbReference>
<keyword evidence="5 6" id="KW-0472">Membrane</keyword>
<feature type="transmembrane region" description="Helical" evidence="6">
    <location>
        <begin position="13"/>
        <end position="35"/>
    </location>
</feature>
<evidence type="ECO:0000256" key="1">
    <source>
        <dbReference type="ARBA" id="ARBA00004370"/>
    </source>
</evidence>
<dbReference type="PANTHER" id="PTHR23427:SF2">
    <property type="entry name" value="SURFEIT LOCUS PROTEIN 1"/>
    <property type="match status" value="1"/>
</dbReference>
<evidence type="ECO:0000256" key="2">
    <source>
        <dbReference type="ARBA" id="ARBA00007165"/>
    </source>
</evidence>
<dbReference type="PROSITE" id="PS50895">
    <property type="entry name" value="SURF1"/>
    <property type="match status" value="1"/>
</dbReference>
<evidence type="ECO:0000313" key="7">
    <source>
        <dbReference type="EMBL" id="ATD67433.1"/>
    </source>
</evidence>
<keyword evidence="8" id="KW-1185">Reference proteome</keyword>
<comment type="similarity">
    <text evidence="2 6">Belongs to the SURF1 family.</text>
</comment>
<keyword evidence="3 6" id="KW-0812">Transmembrane</keyword>
<organism evidence="7 8">
    <name type="scientific">Luteimonas chenhongjianii</name>
    <dbReference type="NCBI Taxonomy" id="2006110"/>
    <lineage>
        <taxon>Bacteria</taxon>
        <taxon>Pseudomonadati</taxon>
        <taxon>Pseudomonadota</taxon>
        <taxon>Gammaproteobacteria</taxon>
        <taxon>Lysobacterales</taxon>
        <taxon>Lysobacteraceae</taxon>
        <taxon>Luteimonas</taxon>
    </lineage>
</organism>
<accession>A0A290XEC5</accession>
<evidence type="ECO:0000256" key="4">
    <source>
        <dbReference type="ARBA" id="ARBA00022989"/>
    </source>
</evidence>
<proteinExistence type="inferred from homology"/>
<dbReference type="Proteomes" id="UP000218968">
    <property type="component" value="Chromosome"/>
</dbReference>
<dbReference type="KEGG" id="lum:CNR27_08280"/>
<comment type="subcellular location">
    <subcellularLocation>
        <location evidence="6">Cell membrane</location>
        <topology evidence="6">Multi-pass membrane protein</topology>
    </subcellularLocation>
    <subcellularLocation>
        <location evidence="1">Membrane</location>
    </subcellularLocation>
</comment>
<dbReference type="AlphaFoldDB" id="A0A290XEC5"/>
<keyword evidence="6" id="KW-1003">Cell membrane</keyword>
<gene>
    <name evidence="7" type="ORF">CNR27_08280</name>
</gene>
<dbReference type="EMBL" id="CP023406">
    <property type="protein sequence ID" value="ATD67433.1"/>
    <property type="molecule type" value="Genomic_DNA"/>
</dbReference>
<evidence type="ECO:0000256" key="6">
    <source>
        <dbReference type="RuleBase" id="RU363076"/>
    </source>
</evidence>
<dbReference type="CDD" id="cd06662">
    <property type="entry name" value="SURF1"/>
    <property type="match status" value="1"/>
</dbReference>
<name>A0A290XEC5_9GAMM</name>
<reference evidence="8" key="1">
    <citation type="submission" date="2017-09" db="EMBL/GenBank/DDBJ databases">
        <title>Luteimonas liuhanmingii sp.nov., isolated from the intestinal contents of Tibetan Plateau Pika in Yushu, Qinghai Province, China.</title>
        <authorList>
            <person name="Gui Z."/>
        </authorList>
    </citation>
    <scope>NUCLEOTIDE SEQUENCE [LARGE SCALE GENOMIC DNA]</scope>
    <source>
        <strain evidence="8">100111</strain>
    </source>
</reference>
<dbReference type="Pfam" id="PF02104">
    <property type="entry name" value="SURF1"/>
    <property type="match status" value="1"/>
</dbReference>